<keyword evidence="2" id="KW-1133">Transmembrane helix</keyword>
<keyword evidence="2" id="KW-0812">Transmembrane</keyword>
<dbReference type="Proteomes" id="UP000054776">
    <property type="component" value="Unassembled WGS sequence"/>
</dbReference>
<feature type="transmembrane region" description="Helical" evidence="2">
    <location>
        <begin position="252"/>
        <end position="272"/>
    </location>
</feature>
<gene>
    <name evidence="3" type="ORF">T01_943</name>
</gene>
<proteinExistence type="predicted"/>
<evidence type="ECO:0000256" key="1">
    <source>
        <dbReference type="SAM" id="MobiDB-lite"/>
    </source>
</evidence>
<feature type="region of interest" description="Disordered" evidence="1">
    <location>
        <begin position="1"/>
        <end position="35"/>
    </location>
</feature>
<accession>A0A0V1C2K6</accession>
<dbReference type="OrthoDB" id="5919504at2759"/>
<name>A0A0V1C2K6_TRISP</name>
<sequence length="494" mass="54787">MLMQQWPNGQARPGSAVRKVAADKRSTIDRPPRTRPSELSTVLYLLSMKTSKAVSFELSSGDCPVPVTLVDDTLGSNEIRPLVSLANVSLLLCSKYTACCYLAARLVAFKFSKSYSTCRQACSEGRMFGELRGKLWSEIIARPAIGHLTRAHHCERGDIGRRALNLPGYCLYRQCRFQHCSFCWPLAESSKFANGQCPASTSSAWHVGCLRQKQILIKADETPPLGKQAFWPLALSRASSHFATTTTTTTTIIIIIAFAFLIAFAFPIAFAMRPGGVAASLSIYISIGKIDASQLSHGFVEKLTSVVPQPPHPLTNTALTGKPRFSLALQNSPYSHVLRRTQCLLGKQFIFFYALRTFEGTTSNVLSYKYSHCITEFSMGRVLNILLSIGVTAKRLCKEVRQKVEIEEKAEAEVGKENKKKKKKKIQKNKQQTFRTTAFASLSGDVGACTTVTVHLVKCCRLERERILTKRSVVWRSAWQVIITELCSTTPPTS</sequence>
<evidence type="ECO:0000313" key="4">
    <source>
        <dbReference type="Proteomes" id="UP000054776"/>
    </source>
</evidence>
<protein>
    <submittedName>
        <fullName evidence="3">Uncharacterized protein</fullName>
    </submittedName>
</protein>
<evidence type="ECO:0000313" key="3">
    <source>
        <dbReference type="EMBL" id="KRY43431.1"/>
    </source>
</evidence>
<comment type="caution">
    <text evidence="3">The sequence shown here is derived from an EMBL/GenBank/DDBJ whole genome shotgun (WGS) entry which is preliminary data.</text>
</comment>
<reference evidence="3 4" key="1">
    <citation type="submission" date="2015-01" db="EMBL/GenBank/DDBJ databases">
        <title>Evolution of Trichinella species and genotypes.</title>
        <authorList>
            <person name="Korhonen P.K."/>
            <person name="Edoardo P."/>
            <person name="Giuseppe L.R."/>
            <person name="Gasser R.B."/>
        </authorList>
    </citation>
    <scope>NUCLEOTIDE SEQUENCE [LARGE SCALE GENOMIC DNA]</scope>
    <source>
        <strain evidence="3">ISS3</strain>
    </source>
</reference>
<dbReference type="EMBL" id="JYDH01000001">
    <property type="protein sequence ID" value="KRY43431.1"/>
    <property type="molecule type" value="Genomic_DNA"/>
</dbReference>
<feature type="compositionally biased region" description="Basic and acidic residues" evidence="1">
    <location>
        <begin position="20"/>
        <end position="35"/>
    </location>
</feature>
<organism evidence="3 4">
    <name type="scientific">Trichinella spiralis</name>
    <name type="common">Trichina worm</name>
    <dbReference type="NCBI Taxonomy" id="6334"/>
    <lineage>
        <taxon>Eukaryota</taxon>
        <taxon>Metazoa</taxon>
        <taxon>Ecdysozoa</taxon>
        <taxon>Nematoda</taxon>
        <taxon>Enoplea</taxon>
        <taxon>Dorylaimia</taxon>
        <taxon>Trichinellida</taxon>
        <taxon>Trichinellidae</taxon>
        <taxon>Trichinella</taxon>
    </lineage>
</organism>
<keyword evidence="2" id="KW-0472">Membrane</keyword>
<keyword evidence="4" id="KW-1185">Reference proteome</keyword>
<dbReference type="InParanoid" id="A0A0V1C2K6"/>
<dbReference type="AlphaFoldDB" id="A0A0V1C2K6"/>
<evidence type="ECO:0000256" key="2">
    <source>
        <dbReference type="SAM" id="Phobius"/>
    </source>
</evidence>